<dbReference type="InterPro" id="IPR008984">
    <property type="entry name" value="SMAD_FHA_dom_sf"/>
</dbReference>
<dbReference type="AlphaFoldDB" id="D2VKZ4"/>
<dbReference type="CDD" id="cd00060">
    <property type="entry name" value="FHA"/>
    <property type="match status" value="1"/>
</dbReference>
<dbReference type="VEuPathDB" id="AmoebaDB:NAEGRDRAFT_69605"/>
<dbReference type="GeneID" id="8863087"/>
<feature type="compositionally biased region" description="Low complexity" evidence="1">
    <location>
        <begin position="1"/>
        <end position="12"/>
    </location>
</feature>
<dbReference type="SUPFAM" id="SSF49879">
    <property type="entry name" value="SMAD/FHA domain"/>
    <property type="match status" value="1"/>
</dbReference>
<evidence type="ECO:0000313" key="4">
    <source>
        <dbReference type="Proteomes" id="UP000006671"/>
    </source>
</evidence>
<protein>
    <submittedName>
        <fullName evidence="3">Predicted protein</fullName>
    </submittedName>
</protein>
<dbReference type="SMART" id="SM00240">
    <property type="entry name" value="FHA"/>
    <property type="match status" value="1"/>
</dbReference>
<evidence type="ECO:0000256" key="1">
    <source>
        <dbReference type="SAM" id="MobiDB-lite"/>
    </source>
</evidence>
<dbReference type="InterPro" id="IPR050923">
    <property type="entry name" value="Cell_Proc_Reg/RNA_Proc"/>
</dbReference>
<proteinExistence type="predicted"/>
<dbReference type="PANTHER" id="PTHR23308">
    <property type="entry name" value="NUCLEAR INHIBITOR OF PROTEIN PHOSPHATASE-1"/>
    <property type="match status" value="1"/>
</dbReference>
<accession>D2VKZ4</accession>
<dbReference type="OMA" id="CKENTMF"/>
<dbReference type="RefSeq" id="XP_002675195.1">
    <property type="nucleotide sequence ID" value="XM_002675149.1"/>
</dbReference>
<dbReference type="Pfam" id="PF00498">
    <property type="entry name" value="FHA"/>
    <property type="match status" value="1"/>
</dbReference>
<dbReference type="Gene3D" id="2.60.200.20">
    <property type="match status" value="1"/>
</dbReference>
<dbReference type="KEGG" id="ngr:NAEGRDRAFT_69605"/>
<feature type="region of interest" description="Disordered" evidence="1">
    <location>
        <begin position="1"/>
        <end position="23"/>
    </location>
</feature>
<sequence length="473" mass="54193">MKKLSQQASASSQKEKSPTIIREDISLATKRNVEADNELDFTSSSSTSKGVVFALLKGTKRTIDINQSKVFIGRDPVTCEVCLANSPTVSTMHAQLEFIDDNSKEKPKVVCVLRDLKSKNGTLVNNVKVSQNLSSIIRNGDLIQFGQDEVFRFEIGPFVSEVVNKAPIIDADEFTSIDSPLSSDFEIQEKVKEITSKEENETDFIETEGDKLEDTFFETMEPTNRLIDREVYKDESLRMHLYDEINDLTSELSTKLNLLNSVLSEDTPYHRNQVPFEFLKSMHNLSESISFLTRDTIFERQSEIKFRELEQYANSLERKLVNYKKLGKDSEVSLAQCKKLYTKSKDESNKKIHDLTTSLHGRLDEIQLLKKGLSNEKDITNSLKTEIDRLKYRLSIEVTQTESLRKSNDILRQQLLKTQDYSNFLHKEILKIEDFPLNLKISNLVSNETKQSPNLNQTINATSIIEQYKNMDL</sequence>
<evidence type="ECO:0000259" key="2">
    <source>
        <dbReference type="PROSITE" id="PS50006"/>
    </source>
</evidence>
<dbReference type="OrthoDB" id="552194at2759"/>
<evidence type="ECO:0000313" key="3">
    <source>
        <dbReference type="EMBL" id="EFC42451.1"/>
    </source>
</evidence>
<reference evidence="3 4" key="1">
    <citation type="journal article" date="2010" name="Cell">
        <title>The genome of Naegleria gruberi illuminates early eukaryotic versatility.</title>
        <authorList>
            <person name="Fritz-Laylin L.K."/>
            <person name="Prochnik S.E."/>
            <person name="Ginger M.L."/>
            <person name="Dacks J.B."/>
            <person name="Carpenter M.L."/>
            <person name="Field M.C."/>
            <person name="Kuo A."/>
            <person name="Paredez A."/>
            <person name="Chapman J."/>
            <person name="Pham J."/>
            <person name="Shu S."/>
            <person name="Neupane R."/>
            <person name="Cipriano M."/>
            <person name="Mancuso J."/>
            <person name="Tu H."/>
            <person name="Salamov A."/>
            <person name="Lindquist E."/>
            <person name="Shapiro H."/>
            <person name="Lucas S."/>
            <person name="Grigoriev I.V."/>
            <person name="Cande W.Z."/>
            <person name="Fulton C."/>
            <person name="Rokhsar D.S."/>
            <person name="Dawson S.C."/>
        </authorList>
    </citation>
    <scope>NUCLEOTIDE SEQUENCE [LARGE SCALE GENOMIC DNA]</scope>
    <source>
        <strain evidence="3 4">NEG-M</strain>
    </source>
</reference>
<gene>
    <name evidence="3" type="ORF">NAEGRDRAFT_69605</name>
</gene>
<feature type="domain" description="FHA" evidence="2">
    <location>
        <begin position="70"/>
        <end position="129"/>
    </location>
</feature>
<dbReference type="Proteomes" id="UP000006671">
    <property type="component" value="Unassembled WGS sequence"/>
</dbReference>
<organism evidence="4">
    <name type="scientific">Naegleria gruberi</name>
    <name type="common">Amoeba</name>
    <dbReference type="NCBI Taxonomy" id="5762"/>
    <lineage>
        <taxon>Eukaryota</taxon>
        <taxon>Discoba</taxon>
        <taxon>Heterolobosea</taxon>
        <taxon>Tetramitia</taxon>
        <taxon>Eutetramitia</taxon>
        <taxon>Vahlkampfiidae</taxon>
        <taxon>Naegleria</taxon>
    </lineage>
</organism>
<keyword evidence="4" id="KW-1185">Reference proteome</keyword>
<dbReference type="EMBL" id="GG738879">
    <property type="protein sequence ID" value="EFC42451.1"/>
    <property type="molecule type" value="Genomic_DNA"/>
</dbReference>
<name>D2VKZ4_NAEGR</name>
<feature type="compositionally biased region" description="Basic and acidic residues" evidence="1">
    <location>
        <begin position="13"/>
        <end position="23"/>
    </location>
</feature>
<dbReference type="PROSITE" id="PS50006">
    <property type="entry name" value="FHA_DOMAIN"/>
    <property type="match status" value="1"/>
</dbReference>
<dbReference type="InterPro" id="IPR000253">
    <property type="entry name" value="FHA_dom"/>
</dbReference>
<dbReference type="InParanoid" id="D2VKZ4"/>